<keyword evidence="2" id="KW-1185">Reference proteome</keyword>
<sequence>MGTQLTGTALSIRLPALPYTTCLCAHFAYLYARQLLVAIEARRPLSGLKDRAVVVRVFKFIGCCAVVSDINASCAATGGVHIKEGGEKSAKMYVRRRLDPPTLVSLHAIPPARQLTKKNRCVMSHMGVVGVWLAQRMKGSQ</sequence>
<comment type="caution">
    <text evidence="1">The sequence shown here is derived from an EMBL/GenBank/DDBJ whole genome shotgun (WGS) entry which is preliminary data.</text>
</comment>
<evidence type="ECO:0000313" key="2">
    <source>
        <dbReference type="Proteomes" id="UP000324222"/>
    </source>
</evidence>
<organism evidence="1 2">
    <name type="scientific">Portunus trituberculatus</name>
    <name type="common">Swimming crab</name>
    <name type="synonym">Neptunus trituberculatus</name>
    <dbReference type="NCBI Taxonomy" id="210409"/>
    <lineage>
        <taxon>Eukaryota</taxon>
        <taxon>Metazoa</taxon>
        <taxon>Ecdysozoa</taxon>
        <taxon>Arthropoda</taxon>
        <taxon>Crustacea</taxon>
        <taxon>Multicrustacea</taxon>
        <taxon>Malacostraca</taxon>
        <taxon>Eumalacostraca</taxon>
        <taxon>Eucarida</taxon>
        <taxon>Decapoda</taxon>
        <taxon>Pleocyemata</taxon>
        <taxon>Brachyura</taxon>
        <taxon>Eubrachyura</taxon>
        <taxon>Portunoidea</taxon>
        <taxon>Portunidae</taxon>
        <taxon>Portuninae</taxon>
        <taxon>Portunus</taxon>
    </lineage>
</organism>
<name>A0A5B7DSA9_PORTR</name>
<reference evidence="1 2" key="1">
    <citation type="submission" date="2019-05" db="EMBL/GenBank/DDBJ databases">
        <title>Another draft genome of Portunus trituberculatus and its Hox gene families provides insights of decapod evolution.</title>
        <authorList>
            <person name="Jeong J.-H."/>
            <person name="Song I."/>
            <person name="Kim S."/>
            <person name="Choi T."/>
            <person name="Kim D."/>
            <person name="Ryu S."/>
            <person name="Kim W."/>
        </authorList>
    </citation>
    <scope>NUCLEOTIDE SEQUENCE [LARGE SCALE GENOMIC DNA]</scope>
    <source>
        <tissue evidence="1">Muscle</tissue>
    </source>
</reference>
<dbReference type="Proteomes" id="UP000324222">
    <property type="component" value="Unassembled WGS sequence"/>
</dbReference>
<evidence type="ECO:0000313" key="1">
    <source>
        <dbReference type="EMBL" id="MPC23806.1"/>
    </source>
</evidence>
<dbReference type="AlphaFoldDB" id="A0A5B7DSA9"/>
<proteinExistence type="predicted"/>
<accession>A0A5B7DSA9</accession>
<dbReference type="EMBL" id="VSRR010001254">
    <property type="protein sequence ID" value="MPC23806.1"/>
    <property type="molecule type" value="Genomic_DNA"/>
</dbReference>
<protein>
    <submittedName>
        <fullName evidence="1">Uncharacterized protein</fullName>
    </submittedName>
</protein>
<gene>
    <name evidence="1" type="ORF">E2C01_016872</name>
</gene>